<proteinExistence type="predicted"/>
<organism evidence="1 2">
    <name type="scientific">Opisthorchis viverrini</name>
    <name type="common">Southeast Asian liver fluke</name>
    <dbReference type="NCBI Taxonomy" id="6198"/>
    <lineage>
        <taxon>Eukaryota</taxon>
        <taxon>Metazoa</taxon>
        <taxon>Spiralia</taxon>
        <taxon>Lophotrochozoa</taxon>
        <taxon>Platyhelminthes</taxon>
        <taxon>Trematoda</taxon>
        <taxon>Digenea</taxon>
        <taxon>Opisthorchiida</taxon>
        <taxon>Opisthorchiata</taxon>
        <taxon>Opisthorchiidae</taxon>
        <taxon>Opisthorchis</taxon>
    </lineage>
</organism>
<evidence type="ECO:0000313" key="2">
    <source>
        <dbReference type="Proteomes" id="UP000054324"/>
    </source>
</evidence>
<dbReference type="CTD" id="20314597"/>
<protein>
    <submittedName>
        <fullName evidence="1">Uncharacterized protein</fullName>
    </submittedName>
</protein>
<reference evidence="1 2" key="1">
    <citation type="submission" date="2013-11" db="EMBL/GenBank/DDBJ databases">
        <title>Opisthorchis viverrini - life in the bile duct.</title>
        <authorList>
            <person name="Young N.D."/>
            <person name="Nagarajan N."/>
            <person name="Lin S.J."/>
            <person name="Korhonen P.K."/>
            <person name="Jex A.R."/>
            <person name="Hall R.S."/>
            <person name="Safavi-Hemami H."/>
            <person name="Kaewkong W."/>
            <person name="Bertrand D."/>
            <person name="Gao S."/>
            <person name="Seet Q."/>
            <person name="Wongkham S."/>
            <person name="Teh B.T."/>
            <person name="Wongkham C."/>
            <person name="Intapan P.M."/>
            <person name="Maleewong W."/>
            <person name="Yang X."/>
            <person name="Hu M."/>
            <person name="Wang Z."/>
            <person name="Hofmann A."/>
            <person name="Sternberg P.W."/>
            <person name="Tan P."/>
            <person name="Wang J."/>
            <person name="Gasser R.B."/>
        </authorList>
    </citation>
    <scope>NUCLEOTIDE SEQUENCE [LARGE SCALE GENOMIC DNA]</scope>
</reference>
<dbReference type="KEGG" id="ovi:T265_00409"/>
<accession>A0A075A304</accession>
<sequence length="90" mass="10022">MSHVLDATAQRLLSDTLIWPHLCDRHSRTPIRTRDRASFVALLVQSCHLASRYANVSQDSSKTCASYLGRETGQHPNAAAVTTDLQNDSW</sequence>
<gene>
    <name evidence="1" type="ORF">T265_00409</name>
</gene>
<dbReference type="RefSeq" id="XP_009162446.1">
    <property type="nucleotide sequence ID" value="XM_009164182.1"/>
</dbReference>
<name>A0A075A304_OPIVI</name>
<keyword evidence="2" id="KW-1185">Reference proteome</keyword>
<dbReference type="GeneID" id="20314597"/>
<dbReference type="Proteomes" id="UP000054324">
    <property type="component" value="Unassembled WGS sequence"/>
</dbReference>
<evidence type="ECO:0000313" key="1">
    <source>
        <dbReference type="EMBL" id="KER33721.1"/>
    </source>
</evidence>
<dbReference type="AlphaFoldDB" id="A0A075A304"/>
<dbReference type="EMBL" id="KL596622">
    <property type="protein sequence ID" value="KER33721.1"/>
    <property type="molecule type" value="Genomic_DNA"/>
</dbReference>